<comment type="similarity">
    <text evidence="1">Belongs to the universal stress protein A family.</text>
</comment>
<dbReference type="InterPro" id="IPR006015">
    <property type="entry name" value="Universal_stress_UspA"/>
</dbReference>
<dbReference type="EMBL" id="JACDUS010000008">
    <property type="protein sequence ID" value="MBA2882234.1"/>
    <property type="molecule type" value="Genomic_DNA"/>
</dbReference>
<evidence type="ECO:0000313" key="4">
    <source>
        <dbReference type="Proteomes" id="UP000525298"/>
    </source>
</evidence>
<dbReference type="InterPro" id="IPR014729">
    <property type="entry name" value="Rossmann-like_a/b/a_fold"/>
</dbReference>
<protein>
    <submittedName>
        <fullName evidence="3">Nucleotide-binding universal stress UspA family protein</fullName>
    </submittedName>
</protein>
<name>A0A7W0CAT0_9BACT</name>
<feature type="domain" description="UspA" evidence="2">
    <location>
        <begin position="1"/>
        <end position="155"/>
    </location>
</feature>
<keyword evidence="4" id="KW-1185">Reference proteome</keyword>
<dbReference type="AlphaFoldDB" id="A0A7W0CAT0"/>
<dbReference type="RefSeq" id="WP_181551883.1">
    <property type="nucleotide sequence ID" value="NZ_JACDUS010000008.1"/>
</dbReference>
<dbReference type="Pfam" id="PF00582">
    <property type="entry name" value="Usp"/>
    <property type="match status" value="1"/>
</dbReference>
<dbReference type="Gene3D" id="3.40.50.620">
    <property type="entry name" value="HUPs"/>
    <property type="match status" value="1"/>
</dbReference>
<evidence type="ECO:0000259" key="2">
    <source>
        <dbReference type="Pfam" id="PF00582"/>
    </source>
</evidence>
<proteinExistence type="inferred from homology"/>
<reference evidence="3 4" key="1">
    <citation type="submission" date="2020-07" db="EMBL/GenBank/DDBJ databases">
        <title>Genomic Encyclopedia of Type Strains, Phase IV (KMG-IV): sequencing the most valuable type-strain genomes for metagenomic binning, comparative biology and taxonomic classification.</title>
        <authorList>
            <person name="Goeker M."/>
        </authorList>
    </citation>
    <scope>NUCLEOTIDE SEQUENCE [LARGE SCALE GENOMIC DNA]</scope>
    <source>
        <strain evidence="3 4">DSM 17721</strain>
    </source>
</reference>
<evidence type="ECO:0000256" key="1">
    <source>
        <dbReference type="ARBA" id="ARBA00008791"/>
    </source>
</evidence>
<organism evidence="3 4">
    <name type="scientific">Desulfosalsimonas propionicica</name>
    <dbReference type="NCBI Taxonomy" id="332175"/>
    <lineage>
        <taxon>Bacteria</taxon>
        <taxon>Pseudomonadati</taxon>
        <taxon>Thermodesulfobacteriota</taxon>
        <taxon>Desulfobacteria</taxon>
        <taxon>Desulfobacterales</taxon>
        <taxon>Desulfosalsimonadaceae</taxon>
        <taxon>Desulfosalsimonas</taxon>
    </lineage>
</organism>
<sequence>MSKKILIAMDESANARRSVTFAAKMFDKNDEITLFSVLPDHKSICSFDSQSLTPPLQRQQDALCALENEKKGLLEKALNESRLELLAAGFAEDRVYQEIQPVKKNVAQEIINKADTGFDAIVIGKRGISATSVFLFGSVSHKVLQGVHAASVIVVS</sequence>
<evidence type="ECO:0000313" key="3">
    <source>
        <dbReference type="EMBL" id="MBA2882234.1"/>
    </source>
</evidence>
<dbReference type="Proteomes" id="UP000525298">
    <property type="component" value="Unassembled WGS sequence"/>
</dbReference>
<dbReference type="InterPro" id="IPR006016">
    <property type="entry name" value="UspA"/>
</dbReference>
<accession>A0A7W0CAT0</accession>
<dbReference type="PRINTS" id="PR01438">
    <property type="entry name" value="UNVRSLSTRESS"/>
</dbReference>
<comment type="caution">
    <text evidence="3">The sequence shown here is derived from an EMBL/GenBank/DDBJ whole genome shotgun (WGS) entry which is preliminary data.</text>
</comment>
<dbReference type="PANTHER" id="PTHR46268">
    <property type="entry name" value="STRESS RESPONSE PROTEIN NHAX"/>
    <property type="match status" value="1"/>
</dbReference>
<dbReference type="PANTHER" id="PTHR46268:SF6">
    <property type="entry name" value="UNIVERSAL STRESS PROTEIN UP12"/>
    <property type="match status" value="1"/>
</dbReference>
<dbReference type="SUPFAM" id="SSF52402">
    <property type="entry name" value="Adenine nucleotide alpha hydrolases-like"/>
    <property type="match status" value="1"/>
</dbReference>
<gene>
    <name evidence="3" type="ORF">HNR65_002576</name>
</gene>